<dbReference type="PANTHER" id="PTHR47894">
    <property type="entry name" value="HTH-TYPE TRANSCRIPTIONAL REGULATOR GADX"/>
    <property type="match status" value="1"/>
</dbReference>
<protein>
    <submittedName>
        <fullName evidence="5">AraC family transcriptional regulator</fullName>
    </submittedName>
</protein>
<keyword evidence="6" id="KW-1185">Reference proteome</keyword>
<comment type="caution">
    <text evidence="5">The sequence shown here is derived from an EMBL/GenBank/DDBJ whole genome shotgun (WGS) entry which is preliminary data.</text>
</comment>
<evidence type="ECO:0000313" key="6">
    <source>
        <dbReference type="Proteomes" id="UP000472676"/>
    </source>
</evidence>
<dbReference type="PRINTS" id="PR00032">
    <property type="entry name" value="HTHARAC"/>
</dbReference>
<dbReference type="Proteomes" id="UP000472676">
    <property type="component" value="Unassembled WGS sequence"/>
</dbReference>
<keyword evidence="1" id="KW-0805">Transcription regulation</keyword>
<gene>
    <name evidence="5" type="ORF">G7Y85_03030</name>
</gene>
<evidence type="ECO:0000256" key="1">
    <source>
        <dbReference type="ARBA" id="ARBA00023015"/>
    </source>
</evidence>
<dbReference type="InterPro" id="IPR009057">
    <property type="entry name" value="Homeodomain-like_sf"/>
</dbReference>
<dbReference type="EMBL" id="JAAMOW010000001">
    <property type="protein sequence ID" value="NGY03725.1"/>
    <property type="molecule type" value="Genomic_DNA"/>
</dbReference>
<dbReference type="AlphaFoldDB" id="A0A6M2BNE7"/>
<sequence>MAEGVYVSAALAEMLRQYLDDEAIAAPALRAQFDAFSGAQRMPVETWWALLQAIADQYPRTATGLHIGHHARPHHVGVLGYLSMSCETLGQALVRFQRFQPLLHNLTPTLASRKGDDFRLSWDPAYGRSTRLSDEVLVSAMLTLARQLTGRADLKWRGVEFPGAAPDDPARYAQLLACPVQFDSRTLVVHLDTAALSWPINTRDPHLRALLDQQAEALLRVLPQADAFLSALQQQVVTALQEGEPTLEQIARRLGSSTRSLYRRLGERGLSYKRVLADTRHELARGYLADAKLSLPEIALLLGYSEQSAFTRAFKTWAGETPLRYRKQRRRI</sequence>
<keyword evidence="2" id="KW-0238">DNA-binding</keyword>
<name>A0A6M2BNE7_9GAMM</name>
<dbReference type="InterPro" id="IPR032687">
    <property type="entry name" value="AraC-type_N"/>
</dbReference>
<evidence type="ECO:0000313" key="5">
    <source>
        <dbReference type="EMBL" id="NGY03725.1"/>
    </source>
</evidence>
<evidence type="ECO:0000256" key="3">
    <source>
        <dbReference type="ARBA" id="ARBA00023163"/>
    </source>
</evidence>
<organism evidence="5 6">
    <name type="scientific">Solimonas terrae</name>
    <dbReference type="NCBI Taxonomy" id="1396819"/>
    <lineage>
        <taxon>Bacteria</taxon>
        <taxon>Pseudomonadati</taxon>
        <taxon>Pseudomonadota</taxon>
        <taxon>Gammaproteobacteria</taxon>
        <taxon>Nevskiales</taxon>
        <taxon>Nevskiaceae</taxon>
        <taxon>Solimonas</taxon>
    </lineage>
</organism>
<proteinExistence type="predicted"/>
<accession>A0A6M2BNE7</accession>
<reference evidence="5 6" key="1">
    <citation type="journal article" date="2014" name="Int. J. Syst. Evol. Microbiol.">
        <title>Solimonas terrae sp. nov., isolated from soil.</title>
        <authorList>
            <person name="Kim S.J."/>
            <person name="Moon J.Y."/>
            <person name="Weon H.Y."/>
            <person name="Ahn J.H."/>
            <person name="Chen W.M."/>
            <person name="Kwon S.W."/>
        </authorList>
    </citation>
    <scope>NUCLEOTIDE SEQUENCE [LARGE SCALE GENOMIC DNA]</scope>
    <source>
        <strain evidence="5 6">KIS83-12</strain>
    </source>
</reference>
<dbReference type="GO" id="GO:0005829">
    <property type="term" value="C:cytosol"/>
    <property type="evidence" value="ECO:0007669"/>
    <property type="project" value="TreeGrafter"/>
</dbReference>
<keyword evidence="3" id="KW-0804">Transcription</keyword>
<dbReference type="Gene3D" id="1.10.10.60">
    <property type="entry name" value="Homeodomain-like"/>
    <property type="match status" value="1"/>
</dbReference>
<dbReference type="PROSITE" id="PS01124">
    <property type="entry name" value="HTH_ARAC_FAMILY_2"/>
    <property type="match status" value="1"/>
</dbReference>
<dbReference type="Pfam" id="PF12625">
    <property type="entry name" value="Arabinose_bd"/>
    <property type="match status" value="1"/>
</dbReference>
<dbReference type="Pfam" id="PF12833">
    <property type="entry name" value="HTH_18"/>
    <property type="match status" value="1"/>
</dbReference>
<dbReference type="RefSeq" id="WP_166251435.1">
    <property type="nucleotide sequence ID" value="NZ_JAAMOW010000001.1"/>
</dbReference>
<evidence type="ECO:0000256" key="2">
    <source>
        <dbReference type="ARBA" id="ARBA00023125"/>
    </source>
</evidence>
<dbReference type="GO" id="GO:0000976">
    <property type="term" value="F:transcription cis-regulatory region binding"/>
    <property type="evidence" value="ECO:0007669"/>
    <property type="project" value="TreeGrafter"/>
</dbReference>
<dbReference type="InterPro" id="IPR020449">
    <property type="entry name" value="Tscrpt_reg_AraC-type_HTH"/>
</dbReference>
<feature type="domain" description="HTH araC/xylS-type" evidence="4">
    <location>
        <begin position="230"/>
        <end position="328"/>
    </location>
</feature>
<evidence type="ECO:0000259" key="4">
    <source>
        <dbReference type="PROSITE" id="PS01124"/>
    </source>
</evidence>
<dbReference type="PANTHER" id="PTHR47894:SF1">
    <property type="entry name" value="HTH-TYPE TRANSCRIPTIONAL REGULATOR VQSM"/>
    <property type="match status" value="1"/>
</dbReference>
<dbReference type="GO" id="GO:0003700">
    <property type="term" value="F:DNA-binding transcription factor activity"/>
    <property type="evidence" value="ECO:0007669"/>
    <property type="project" value="InterPro"/>
</dbReference>
<dbReference type="InterPro" id="IPR018060">
    <property type="entry name" value="HTH_AraC"/>
</dbReference>
<dbReference type="SUPFAM" id="SSF46689">
    <property type="entry name" value="Homeodomain-like"/>
    <property type="match status" value="1"/>
</dbReference>
<dbReference type="SMART" id="SM00342">
    <property type="entry name" value="HTH_ARAC"/>
    <property type="match status" value="1"/>
</dbReference>